<keyword evidence="3" id="KW-1185">Reference proteome</keyword>
<dbReference type="AlphaFoldDB" id="A0A844ARE0"/>
<keyword evidence="2" id="KW-0378">Hydrolase</keyword>
<dbReference type="PROSITE" id="PS51257">
    <property type="entry name" value="PROKAR_LIPOPROTEIN"/>
    <property type="match status" value="1"/>
</dbReference>
<feature type="chain" id="PRO_5032499912" evidence="1">
    <location>
        <begin position="28"/>
        <end position="197"/>
    </location>
</feature>
<dbReference type="Proteomes" id="UP000436694">
    <property type="component" value="Unassembled WGS sequence"/>
</dbReference>
<dbReference type="RefSeq" id="WP_153545052.1">
    <property type="nucleotide sequence ID" value="NZ_WIXK01000001.1"/>
</dbReference>
<proteinExistence type="predicted"/>
<dbReference type="SUPFAM" id="SSF52096">
    <property type="entry name" value="ClpP/crotonase"/>
    <property type="match status" value="1"/>
</dbReference>
<protein>
    <submittedName>
        <fullName evidence="2">Alpha/beta hydrolase</fullName>
    </submittedName>
</protein>
<gene>
    <name evidence="2" type="ORF">GG681_03425</name>
</gene>
<evidence type="ECO:0000313" key="2">
    <source>
        <dbReference type="EMBL" id="MQY41678.1"/>
    </source>
</evidence>
<dbReference type="InterPro" id="IPR029045">
    <property type="entry name" value="ClpP/crotonase-like_dom_sf"/>
</dbReference>
<evidence type="ECO:0000313" key="3">
    <source>
        <dbReference type="Proteomes" id="UP000436694"/>
    </source>
</evidence>
<name>A0A844ARE0_9RHOB</name>
<feature type="signal peptide" evidence="1">
    <location>
        <begin position="1"/>
        <end position="27"/>
    </location>
</feature>
<sequence length="197" mass="21805">MRRRFLISTAGALLIAGLTACSFIDNAFPTTQFTADGSDVLVEGTLNAHTLEQFQEFMADHPETERLVLLDVPGSVDDETNLQFGHLVRDLGLATYLTADSEVHSGGTDLFLAGVERTMERGAIIGVHTWAAGRHEGVDFPREDPVHDSYVDYTSRMLGAADFYWFTLEAASIDDSHELSEREIKRFGLLTQPILEN</sequence>
<keyword evidence="1" id="KW-0732">Signal</keyword>
<accession>A0A844ARE0</accession>
<evidence type="ECO:0000256" key="1">
    <source>
        <dbReference type="SAM" id="SignalP"/>
    </source>
</evidence>
<organism evidence="2 3">
    <name type="scientific">Tritonibacter aquimaris</name>
    <dbReference type="NCBI Taxonomy" id="2663379"/>
    <lineage>
        <taxon>Bacteria</taxon>
        <taxon>Pseudomonadati</taxon>
        <taxon>Pseudomonadota</taxon>
        <taxon>Alphaproteobacteria</taxon>
        <taxon>Rhodobacterales</taxon>
        <taxon>Paracoccaceae</taxon>
        <taxon>Tritonibacter</taxon>
    </lineage>
</organism>
<reference evidence="2 3" key="1">
    <citation type="submission" date="2019-10" db="EMBL/GenBank/DDBJ databases">
        <title>Epibacterium sp. nov., isolated from seawater.</title>
        <authorList>
            <person name="Zhang X."/>
            <person name="Li N."/>
        </authorList>
    </citation>
    <scope>NUCLEOTIDE SEQUENCE [LARGE SCALE GENOMIC DNA]</scope>
    <source>
        <strain evidence="2 3">SM1969</strain>
    </source>
</reference>
<comment type="caution">
    <text evidence="2">The sequence shown here is derived from an EMBL/GenBank/DDBJ whole genome shotgun (WGS) entry which is preliminary data.</text>
</comment>
<dbReference type="GO" id="GO:0016787">
    <property type="term" value="F:hydrolase activity"/>
    <property type="evidence" value="ECO:0007669"/>
    <property type="project" value="UniProtKB-KW"/>
</dbReference>
<dbReference type="EMBL" id="WIXK01000001">
    <property type="protein sequence ID" value="MQY41678.1"/>
    <property type="molecule type" value="Genomic_DNA"/>
</dbReference>